<feature type="compositionally biased region" description="Polar residues" evidence="1">
    <location>
        <begin position="1"/>
        <end position="11"/>
    </location>
</feature>
<keyword evidence="4" id="KW-1185">Reference proteome</keyword>
<feature type="transmembrane region" description="Helical" evidence="2">
    <location>
        <begin position="222"/>
        <end position="239"/>
    </location>
</feature>
<organism evidence="3 4">
    <name type="scientific">Arcanobacterium phocae</name>
    <dbReference type="NCBI Taxonomy" id="131112"/>
    <lineage>
        <taxon>Bacteria</taxon>
        <taxon>Bacillati</taxon>
        <taxon>Actinomycetota</taxon>
        <taxon>Actinomycetes</taxon>
        <taxon>Actinomycetales</taxon>
        <taxon>Actinomycetaceae</taxon>
        <taxon>Arcanobacterium</taxon>
    </lineage>
</organism>
<feature type="compositionally biased region" description="Low complexity" evidence="1">
    <location>
        <begin position="13"/>
        <end position="24"/>
    </location>
</feature>
<dbReference type="STRING" id="131112.SAMN04489737_0212"/>
<gene>
    <name evidence="3" type="ORF">SAMN04489737_0212</name>
</gene>
<dbReference type="EMBL" id="LT629804">
    <property type="protein sequence ID" value="SDU77876.1"/>
    <property type="molecule type" value="Genomic_DNA"/>
</dbReference>
<feature type="transmembrane region" description="Helical" evidence="2">
    <location>
        <begin position="198"/>
        <end position="215"/>
    </location>
</feature>
<dbReference type="RefSeq" id="WP_091278845.1">
    <property type="nucleotide sequence ID" value="NZ_JABAPK010000003.1"/>
</dbReference>
<evidence type="ECO:0000313" key="4">
    <source>
        <dbReference type="Proteomes" id="UP000214355"/>
    </source>
</evidence>
<feature type="transmembrane region" description="Helical" evidence="2">
    <location>
        <begin position="277"/>
        <end position="294"/>
    </location>
</feature>
<protein>
    <submittedName>
        <fullName evidence="3">Uncharacterized protein</fullName>
    </submittedName>
</protein>
<keyword evidence="2" id="KW-0812">Transmembrane</keyword>
<feature type="region of interest" description="Disordered" evidence="1">
    <location>
        <begin position="1"/>
        <end position="50"/>
    </location>
</feature>
<reference evidence="4" key="1">
    <citation type="submission" date="2016-10" db="EMBL/GenBank/DDBJ databases">
        <authorList>
            <person name="Varghese N."/>
            <person name="Submissions S."/>
        </authorList>
    </citation>
    <scope>NUCLEOTIDE SEQUENCE [LARGE SCALE GENOMIC DNA]</scope>
    <source>
        <strain evidence="4">DSM 10002</strain>
    </source>
</reference>
<feature type="transmembrane region" description="Helical" evidence="2">
    <location>
        <begin position="245"/>
        <end position="265"/>
    </location>
</feature>
<sequence>MNTTEPQSTLDEVSASVPAQSVPASPQPASPQPASPQPASPQLASPHPARTPSDQLLIAAWAKRAGYARALVGIYAATSLAVGAVFGPYAIATAVAIMSAIFIAGWPSLLDLPAHAIPRTMLTLLAIALIVTGLFGTVAHSAIVGAASVIAAFIAEMFRTDGRPRLIEQLSGGFAGAVVLMSGSLWIHAMRLSHGKNVVIVTAMAIAIVAVMHAFDSVAARIAGFVNGIAFAIGFGYLTQLWVESSVLIGVFTASAYLLTARGVLEMPCPSPAINGAARAMIPPLLVGVVVLIAG</sequence>
<proteinExistence type="predicted"/>
<dbReference type="Proteomes" id="UP000214355">
    <property type="component" value="Chromosome I"/>
</dbReference>
<keyword evidence="2" id="KW-1133">Transmembrane helix</keyword>
<accession>A0A1H2LBR9</accession>
<evidence type="ECO:0000313" key="3">
    <source>
        <dbReference type="EMBL" id="SDU77876.1"/>
    </source>
</evidence>
<dbReference type="AlphaFoldDB" id="A0A1H2LBR9"/>
<feature type="transmembrane region" description="Helical" evidence="2">
    <location>
        <begin position="166"/>
        <end position="186"/>
    </location>
</feature>
<evidence type="ECO:0000256" key="1">
    <source>
        <dbReference type="SAM" id="MobiDB-lite"/>
    </source>
</evidence>
<dbReference type="GeneID" id="65345567"/>
<feature type="transmembrane region" description="Helical" evidence="2">
    <location>
        <begin position="124"/>
        <end position="154"/>
    </location>
</feature>
<evidence type="ECO:0000256" key="2">
    <source>
        <dbReference type="SAM" id="Phobius"/>
    </source>
</evidence>
<keyword evidence="2" id="KW-0472">Membrane</keyword>
<feature type="compositionally biased region" description="Pro residues" evidence="1">
    <location>
        <begin position="25"/>
        <end position="39"/>
    </location>
</feature>
<feature type="transmembrane region" description="Helical" evidence="2">
    <location>
        <begin position="71"/>
        <end position="104"/>
    </location>
</feature>
<name>A0A1H2LBR9_9ACTO</name>